<evidence type="ECO:0000256" key="5">
    <source>
        <dbReference type="ARBA" id="ARBA00022968"/>
    </source>
</evidence>
<keyword evidence="7 9" id="KW-0333">Golgi apparatus</keyword>
<keyword evidence="5 9" id="KW-0735">Signal-anchor</keyword>
<dbReference type="EMBL" id="AP028911">
    <property type="protein sequence ID" value="BES92423.1"/>
    <property type="molecule type" value="Genomic_DNA"/>
</dbReference>
<sequence>MGIGRVASQHYSLFIWLILGLVANRLLENLIVTDCPTEEERLPQPTAVPPPREPLNPSVNLAEKPRVPKKVAKNFVRPRYYSTELGIRERILMGVLTTESTVRSLAVAINKTSYSYVDKLLFFMDAAGAEKAQVVNLKLPGIVGFVDAREILKPFHALKYLTDNFMEEYDLFLLMRDTTYVNPYILTEMVKDISASEDVHAGFPPSTESSLYCSLDSGIMLSNSILKKVRSSLDWCVKNAFSDSDDDNVGRCILHATQSPCKNLTSKGRRLSTKKMSGVDVGKLQPANLDNVFSYYPLKKDQTVYKLHLLLSKKTLYALNGELEDMESKIDSHQLAWPPGSYHSKSPATRFDLLPWQYFDNENIYLTSDFDIKDKLFGATKADILDIIDRTASWANQKYPDLVYQQLMYGYRRFDPSRGIDYLLEMAFTDNSGCTVRKSFEVCKELGKAEMLPMPYVTETGRVHILLPVFASDYAAANNFMTKYAESCSQVDLTFLILILLYEPDAPGKGHASDVFKNVKNRAVELSAKKIRDCKITWISIRVPRVDGGAAPMEDHLLYFAMMDLVSKKLPGESLLLFTEPYAEFKQDFMNRVRMGTISNKQVYSPVPFSEYDPKLVYQNASEIPGLLEIHKNSGRFDLNNVQHLSFYMSDYIASRSYLSYIPVVKGDKDIAKMFTAYSTSKIPNKIVSLVDMFARTDLSVLRSAEPSLRLRRRPCSAGSPEFPRDTSYSRCSAPMGTRSQLGQAVLDKHLPS</sequence>
<keyword evidence="13" id="KW-1185">Reference proteome</keyword>
<dbReference type="PANTHER" id="PTHR12369:SF13">
    <property type="entry name" value="HEXOSYLTRANSFERASE"/>
    <property type="match status" value="1"/>
</dbReference>
<evidence type="ECO:0000313" key="12">
    <source>
        <dbReference type="EMBL" id="BES92423.1"/>
    </source>
</evidence>
<evidence type="ECO:0000256" key="2">
    <source>
        <dbReference type="ARBA" id="ARBA00009239"/>
    </source>
</evidence>
<organism evidence="12 13">
    <name type="scientific">Nesidiocoris tenuis</name>
    <dbReference type="NCBI Taxonomy" id="355587"/>
    <lineage>
        <taxon>Eukaryota</taxon>
        <taxon>Metazoa</taxon>
        <taxon>Ecdysozoa</taxon>
        <taxon>Arthropoda</taxon>
        <taxon>Hexapoda</taxon>
        <taxon>Insecta</taxon>
        <taxon>Pterygota</taxon>
        <taxon>Neoptera</taxon>
        <taxon>Paraneoptera</taxon>
        <taxon>Hemiptera</taxon>
        <taxon>Heteroptera</taxon>
        <taxon>Panheteroptera</taxon>
        <taxon>Cimicomorpha</taxon>
        <taxon>Miridae</taxon>
        <taxon>Dicyphina</taxon>
        <taxon>Nesidiocoris</taxon>
    </lineage>
</organism>
<dbReference type="InterPro" id="IPR008428">
    <property type="entry name" value="Chond_GalNAc"/>
</dbReference>
<dbReference type="Gene3D" id="3.90.550.50">
    <property type="match status" value="1"/>
</dbReference>
<accession>A0ABN7AKE2</accession>
<keyword evidence="4" id="KW-0812">Transmembrane</keyword>
<evidence type="ECO:0000313" key="13">
    <source>
        <dbReference type="Proteomes" id="UP001307889"/>
    </source>
</evidence>
<feature type="region of interest" description="Disordered" evidence="10">
    <location>
        <begin position="38"/>
        <end position="59"/>
    </location>
</feature>
<keyword evidence="3 9" id="KW-0808">Transferase</keyword>
<dbReference type="InterPro" id="IPR051227">
    <property type="entry name" value="CS_glycosyltransferase"/>
</dbReference>
<reference evidence="12 13" key="1">
    <citation type="submission" date="2023-09" db="EMBL/GenBank/DDBJ databases">
        <title>Nesidiocoris tenuis whole genome shotgun sequence.</title>
        <authorList>
            <person name="Shibata T."/>
            <person name="Shimoda M."/>
            <person name="Kobayashi T."/>
            <person name="Uehara T."/>
        </authorList>
    </citation>
    <scope>NUCLEOTIDE SEQUENCE [LARGE SCALE GENOMIC DNA]</scope>
    <source>
        <strain evidence="12 13">Japan</strain>
    </source>
</reference>
<evidence type="ECO:0000256" key="10">
    <source>
        <dbReference type="SAM" id="MobiDB-lite"/>
    </source>
</evidence>
<protein>
    <recommendedName>
        <fullName evidence="9">Hexosyltransferase</fullName>
        <ecNumber evidence="9">2.4.1.-</ecNumber>
    </recommendedName>
</protein>
<evidence type="ECO:0000256" key="7">
    <source>
        <dbReference type="ARBA" id="ARBA00023034"/>
    </source>
</evidence>
<dbReference type="Proteomes" id="UP001307889">
    <property type="component" value="Chromosome 3"/>
</dbReference>
<comment type="similarity">
    <text evidence="2 9">Belongs to the chondroitin N-acetylgalactosaminyltransferase family.</text>
</comment>
<evidence type="ECO:0000256" key="11">
    <source>
        <dbReference type="SAM" id="SignalP"/>
    </source>
</evidence>
<dbReference type="PANTHER" id="PTHR12369">
    <property type="entry name" value="CHONDROITIN SYNTHASE"/>
    <property type="match status" value="1"/>
</dbReference>
<proteinExistence type="inferred from homology"/>
<keyword evidence="6" id="KW-1133">Transmembrane helix</keyword>
<evidence type="ECO:0000256" key="3">
    <source>
        <dbReference type="ARBA" id="ARBA00022679"/>
    </source>
</evidence>
<evidence type="ECO:0000256" key="6">
    <source>
        <dbReference type="ARBA" id="ARBA00022989"/>
    </source>
</evidence>
<keyword evidence="11" id="KW-0732">Signal</keyword>
<feature type="signal peptide" evidence="11">
    <location>
        <begin position="1"/>
        <end position="28"/>
    </location>
</feature>
<gene>
    <name evidence="12" type="ORF">NTJ_05234</name>
</gene>
<comment type="subcellular location">
    <subcellularLocation>
        <location evidence="1 9">Golgi apparatus</location>
        <location evidence="1 9">Golgi stack membrane</location>
        <topology evidence="1 9">Single-pass type II membrane protein</topology>
    </subcellularLocation>
</comment>
<feature type="chain" id="PRO_5047204952" description="Hexosyltransferase" evidence="11">
    <location>
        <begin position="29"/>
        <end position="753"/>
    </location>
</feature>
<evidence type="ECO:0000256" key="8">
    <source>
        <dbReference type="ARBA" id="ARBA00023136"/>
    </source>
</evidence>
<name>A0ABN7AKE2_9HEMI</name>
<dbReference type="Pfam" id="PF05679">
    <property type="entry name" value="CHGN"/>
    <property type="match status" value="1"/>
</dbReference>
<evidence type="ECO:0000256" key="9">
    <source>
        <dbReference type="RuleBase" id="RU364016"/>
    </source>
</evidence>
<evidence type="ECO:0000256" key="1">
    <source>
        <dbReference type="ARBA" id="ARBA00004447"/>
    </source>
</evidence>
<keyword evidence="8" id="KW-0472">Membrane</keyword>
<feature type="region of interest" description="Disordered" evidence="10">
    <location>
        <begin position="713"/>
        <end position="737"/>
    </location>
</feature>
<evidence type="ECO:0000256" key="4">
    <source>
        <dbReference type="ARBA" id="ARBA00022692"/>
    </source>
</evidence>
<dbReference type="EC" id="2.4.1.-" evidence="9"/>